<accession>A0A2T8HLK2</accession>
<comment type="caution">
    <text evidence="1">The sequence shown here is derived from an EMBL/GenBank/DDBJ whole genome shotgun (WGS) entry which is preliminary data.</text>
</comment>
<name>A0A2T8HLK2_9SPHI</name>
<keyword evidence="2" id="KW-1185">Reference proteome</keyword>
<protein>
    <submittedName>
        <fullName evidence="1">Uncharacterized protein</fullName>
    </submittedName>
</protein>
<proteinExistence type="predicted"/>
<dbReference type="AlphaFoldDB" id="A0A2T8HLK2"/>
<dbReference type="RefSeq" id="WP_116774148.1">
    <property type="nucleotide sequence ID" value="NZ_QDKG01000001.1"/>
</dbReference>
<evidence type="ECO:0000313" key="2">
    <source>
        <dbReference type="Proteomes" id="UP000245627"/>
    </source>
</evidence>
<gene>
    <name evidence="1" type="ORF">DC487_01260</name>
</gene>
<dbReference type="Proteomes" id="UP000245627">
    <property type="component" value="Unassembled WGS sequence"/>
</dbReference>
<evidence type="ECO:0000313" key="1">
    <source>
        <dbReference type="EMBL" id="PVH26283.1"/>
    </source>
</evidence>
<dbReference type="OrthoDB" id="710787at2"/>
<dbReference type="EMBL" id="QDKG01000001">
    <property type="protein sequence ID" value="PVH26283.1"/>
    <property type="molecule type" value="Genomic_DNA"/>
</dbReference>
<organism evidence="1 2">
    <name type="scientific">Sphingobacterium corticibacter</name>
    <dbReference type="NCBI Taxonomy" id="2171749"/>
    <lineage>
        <taxon>Bacteria</taxon>
        <taxon>Pseudomonadati</taxon>
        <taxon>Bacteroidota</taxon>
        <taxon>Sphingobacteriia</taxon>
        <taxon>Sphingobacteriales</taxon>
        <taxon>Sphingobacteriaceae</taxon>
        <taxon>Sphingobacterium</taxon>
    </lineage>
</organism>
<reference evidence="1 2" key="1">
    <citation type="submission" date="2018-04" db="EMBL/GenBank/DDBJ databases">
        <title>Sphingobacterium cortibacter sp. nov.</title>
        <authorList>
            <person name="Li Y."/>
        </authorList>
    </citation>
    <scope>NUCLEOTIDE SEQUENCE [LARGE SCALE GENOMIC DNA]</scope>
    <source>
        <strain evidence="1 2">2c-3</strain>
    </source>
</reference>
<sequence length="115" mass="13578">MADKPELVPAWHRKGPEVIEVPSHIIATYKNAYVNGCWIYDAKDRKFYTPLEFIDNWKNIYSELDHEKPNPKLKVMNPMAAVRQRAEWVRKASEELQAVLEKLEKYNASFERKSK</sequence>